<dbReference type="GeneID" id="75139726"/>
<protein>
    <submittedName>
        <fullName evidence="1">Uncharacterized protein</fullName>
    </submittedName>
</protein>
<evidence type="ECO:0000313" key="1">
    <source>
        <dbReference type="EMBL" id="UWM46557.1"/>
    </source>
</evidence>
<keyword evidence="2" id="KW-1185">Reference proteome</keyword>
<accession>A0ABY5UST8</accession>
<proteinExistence type="predicted"/>
<name>A0ABY5UST8_9GAMM</name>
<dbReference type="RefSeq" id="WP_050150901.1">
    <property type="nucleotide sequence ID" value="NZ_CABHWS010000093.1"/>
</dbReference>
<sequence>MAEPQQGKTSNTPKGIPVKVKASPELYFHPDSGTFLLFEAKDNKLLEQEQIFLSQLMENQLAAKEALEKVTDQCFALAKTNPRAAEMQLKPAYERVNNATIKLREALKDLTPAIHDGKLLSSDTKKSAIGIMELIPMSKRGAAGFKMTYVRSDKMANHFRTYELSKGDSKSADKSFLKKTIITLPPDANGKRKEKTTYKIDSEKLLKQFSSIKPSIKSSIAGTDLIKNADFILSDWAKEHNKTLEHSLDNLNQIYKNSKGVDLSAQAQLMRFSRGLSAGADYNPLDKQLNAKVKGHASFVLGEAKAEFKKHLPDKAGFKMCYPNNHGKEGTLGRIKTVIIITATGSVGASLGVEAGVLLDWGGKTAKGYGVRGANSKLELKSLPGMQKSNISIPVPDAKVGAELGAFAGLEAGINLAGTIEWKSPEKNNDFKVFAKLMPGITLQAGAGASGQFYITFVKGKFRIFCKAGLCWGAGAKGNIGFDVDAGLLVEFMPMFTHMLRNMDYIKMLKIMDDNAFKTLCMLPIIALSAGVQISELAFDTFQETLTAIRIDLQQANKRVKLMQSINNNPDSLKFTAPETKGAIIAILIDSSVWDGIDLRNQNNDLTTLNSYKWGAMKLRKQAIFNALMWVQSKSDYENVMQHLTIIPAQGKGDWKNNEQKVINFLSVSEQGWMGNLSTQYGKKLKWLYQRLPDGTDIDPTAPLQPIPKYQMDEYLAFVTTSHSNTMTA</sequence>
<reference evidence="1" key="1">
    <citation type="submission" date="2022-08" db="EMBL/GenBank/DDBJ databases">
        <authorList>
            <person name="Bogun A."/>
            <person name="Kislichkina A."/>
            <person name="Solomentsev V."/>
            <person name="Skryabin Y."/>
            <person name="Sizova A."/>
            <person name="Platonov M."/>
            <person name="Dentovskaya S."/>
        </authorList>
    </citation>
    <scope>NUCLEOTIDE SEQUENCE</scope>
    <source>
        <strain evidence="1">SCPM-O-B-7604</strain>
    </source>
</reference>
<dbReference type="Proteomes" id="UP001057860">
    <property type="component" value="Chromosome"/>
</dbReference>
<organism evidence="1 2">
    <name type="scientific">Yersinia alsatica</name>
    <dbReference type="NCBI Taxonomy" id="2890317"/>
    <lineage>
        <taxon>Bacteria</taxon>
        <taxon>Pseudomonadati</taxon>
        <taxon>Pseudomonadota</taxon>
        <taxon>Gammaproteobacteria</taxon>
        <taxon>Enterobacterales</taxon>
        <taxon>Yersiniaceae</taxon>
        <taxon>Yersinia</taxon>
    </lineage>
</organism>
<evidence type="ECO:0000313" key="2">
    <source>
        <dbReference type="Proteomes" id="UP001057860"/>
    </source>
</evidence>
<dbReference type="EMBL" id="CP104006">
    <property type="protein sequence ID" value="UWM46557.1"/>
    <property type="molecule type" value="Genomic_DNA"/>
</dbReference>
<gene>
    <name evidence="1" type="ORF">N0H69_06965</name>
</gene>